<dbReference type="Pfam" id="PF00176">
    <property type="entry name" value="SNF2-rel_dom"/>
    <property type="match status" value="1"/>
</dbReference>
<dbReference type="PROSITE" id="PS50089">
    <property type="entry name" value="ZF_RING_2"/>
    <property type="match status" value="1"/>
</dbReference>
<dbReference type="EMBL" id="JADFTS010000001">
    <property type="protein sequence ID" value="KAF9623988.1"/>
    <property type="molecule type" value="Genomic_DNA"/>
</dbReference>
<evidence type="ECO:0000256" key="5">
    <source>
        <dbReference type="ARBA" id="ARBA00022801"/>
    </source>
</evidence>
<dbReference type="SUPFAM" id="SSF52540">
    <property type="entry name" value="P-loop containing nucleoside triphosphate hydrolases"/>
    <property type="match status" value="2"/>
</dbReference>
<dbReference type="SUPFAM" id="SSF57850">
    <property type="entry name" value="RING/U-box"/>
    <property type="match status" value="1"/>
</dbReference>
<keyword evidence="2" id="KW-0479">Metal-binding</keyword>
<dbReference type="InterPro" id="IPR013083">
    <property type="entry name" value="Znf_RING/FYVE/PHD"/>
</dbReference>
<dbReference type="InterPro" id="IPR000330">
    <property type="entry name" value="SNF2_N"/>
</dbReference>
<evidence type="ECO:0000256" key="2">
    <source>
        <dbReference type="ARBA" id="ARBA00022723"/>
    </source>
</evidence>
<keyword evidence="5" id="KW-0378">Hydrolase</keyword>
<dbReference type="Gene3D" id="3.30.40.10">
    <property type="entry name" value="Zinc/RING finger domain, C3HC4 (zinc finger)"/>
    <property type="match status" value="1"/>
</dbReference>
<comment type="caution">
    <text evidence="14">The sequence shown here is derived from an EMBL/GenBank/DDBJ whole genome shotgun (WGS) entry which is preliminary data.</text>
</comment>
<organism evidence="14 15">
    <name type="scientific">Coptis chinensis</name>
    <dbReference type="NCBI Taxonomy" id="261450"/>
    <lineage>
        <taxon>Eukaryota</taxon>
        <taxon>Viridiplantae</taxon>
        <taxon>Streptophyta</taxon>
        <taxon>Embryophyta</taxon>
        <taxon>Tracheophyta</taxon>
        <taxon>Spermatophyta</taxon>
        <taxon>Magnoliopsida</taxon>
        <taxon>Ranunculales</taxon>
        <taxon>Ranunculaceae</taxon>
        <taxon>Coptidoideae</taxon>
        <taxon>Coptis</taxon>
    </lineage>
</organism>
<dbReference type="InterPro" id="IPR038718">
    <property type="entry name" value="SNF2-like_sf"/>
</dbReference>
<accession>A0A835IVI4</accession>
<evidence type="ECO:0000256" key="6">
    <source>
        <dbReference type="ARBA" id="ARBA00022806"/>
    </source>
</evidence>
<gene>
    <name evidence="14" type="ORF">IFM89_007686</name>
</gene>
<proteinExistence type="inferred from homology"/>
<dbReference type="OrthoDB" id="448448at2759"/>
<dbReference type="GO" id="GO:0006281">
    <property type="term" value="P:DNA repair"/>
    <property type="evidence" value="ECO:0007669"/>
    <property type="project" value="TreeGrafter"/>
</dbReference>
<dbReference type="CDD" id="cd18008">
    <property type="entry name" value="DEXDc_SHPRH-like"/>
    <property type="match status" value="1"/>
</dbReference>
<dbReference type="InterPro" id="IPR001841">
    <property type="entry name" value="Znf_RING"/>
</dbReference>
<dbReference type="PANTHER" id="PTHR45626">
    <property type="entry name" value="TRANSCRIPTION TERMINATION FACTOR 2-RELATED"/>
    <property type="match status" value="1"/>
</dbReference>
<dbReference type="PROSITE" id="PS51194">
    <property type="entry name" value="HELICASE_CTER"/>
    <property type="match status" value="1"/>
</dbReference>
<dbReference type="GO" id="GO:0005524">
    <property type="term" value="F:ATP binding"/>
    <property type="evidence" value="ECO:0007669"/>
    <property type="project" value="UniProtKB-KW"/>
</dbReference>
<comment type="similarity">
    <text evidence="1">Belongs to the SNF2/RAD54 helicase family. RAD16 subfamily.</text>
</comment>
<protein>
    <recommendedName>
        <fullName evidence="16">Helicase-like transcription factor CHR28</fullName>
    </recommendedName>
</protein>
<evidence type="ECO:0000259" key="13">
    <source>
        <dbReference type="PROSITE" id="PS51194"/>
    </source>
</evidence>
<feature type="domain" description="RING-type" evidence="11">
    <location>
        <begin position="821"/>
        <end position="860"/>
    </location>
</feature>
<dbReference type="AlphaFoldDB" id="A0A835IVI4"/>
<evidence type="ECO:0000256" key="10">
    <source>
        <dbReference type="SAM" id="MobiDB-lite"/>
    </source>
</evidence>
<sequence length="1122" mass="124296">MPEHLDPLHHLCDLTRKCCTFLRGLFRSFREGHSAIETADKITLSKFVAEGEIFSSLMAHPGPIDILSSDSESEIEVCVENGTSLAMESAVTGIPRKLPSWASTASTQSNGRVSTFWIHKTASCFIVMAYSSIMLLRECAGYIGSSRNHQLPQRASSSVEWHSNHNHSSQVKLQKHPSSTYRDHMTFADRPVNDFHVEDVDGSVSSHHKDISGNIFGKFSSQQYLKRCLPQSLQSPASTSKAKSSMENGALSKSYLPFASNIIDPKVYPKDNLGGKANDVSSRYDHTGGRLLPSSLAHGKLLPNVQSAGSSAPAHLSGIEERPAENDERLVFQAALQITCSLCNTIWGICLPFVNMELIPGLGFLVVAVNLSQPKYEVTLPDGLLAVPLLKHQKIALAWLCLKETNSVHCLGGILADDQTHYTATFQGLGKTVSMIALILMQRHLQLRSTADEVQTFKSEALNLDDEDDDAIPELEKVRHTDDSVEVKTITKVRVPMPVFHKGRPAAVLVYHGSTRTKDPVELAKYDVVLTTYAIVANEVPKQPLADDDDDEDKKDGDKYGLSSEFSNNKKRKTASNAKKGKKASNAKKGKKGRKGLDGSSIYCGSGTLAKVGWLRVILDEAQTIKNHRTQVARACCGLRAKRRWCLSGTPIQNSIDDLFSYFRFLKYDPYAVFGTFCIGIKLPISRNASHGYKKLQAVLKTIMLRRTKGTLLDGEPIINIPPKSILLMKVDFSIEERDFYNKLEADSRSQFKEYAAAGTLNQNYANILLMLLRLRQACDHPLLVKGHDCDSVGKASIEMARRLPRDMLINLLNRFEDPICDSCSDPPDQAVVTMCGHVFCYQCVSDHLTGDDNMCPAHECKEQLGTDVVFAKATLRNCISGEWHDDITCLSEVVDNSLALQNMYTSSKIRAALEILERYCKPKNLSNGRYGSEGHRGNSCSSETKYLECSSSDVCGAIVTAQLEKPDKAIVFSQWTGMLDLVETSLNHSCIQYRRFDGTMSLASRDKAVKDFNNDPEVTVMLMSLKAGNLGLNMVAACRVILLDLWWNPTTEDQAVDRAHRIGQTRPVTVSRLTIKDTVEDRILSLQEEKRKMVASAFGEDQTGGSATRLTVEDLRYLFMV</sequence>
<feature type="compositionally biased region" description="Basic residues" evidence="10">
    <location>
        <begin position="569"/>
        <end position="594"/>
    </location>
</feature>
<evidence type="ECO:0000256" key="8">
    <source>
        <dbReference type="ARBA" id="ARBA00022840"/>
    </source>
</evidence>
<evidence type="ECO:0000256" key="3">
    <source>
        <dbReference type="ARBA" id="ARBA00022741"/>
    </source>
</evidence>
<dbReference type="InterPro" id="IPR017907">
    <property type="entry name" value="Znf_RING_CS"/>
</dbReference>
<evidence type="ECO:0000256" key="1">
    <source>
        <dbReference type="ARBA" id="ARBA00008438"/>
    </source>
</evidence>
<reference evidence="14 15" key="1">
    <citation type="submission" date="2020-10" db="EMBL/GenBank/DDBJ databases">
        <title>The Coptis chinensis genome and diversification of protoberbering-type alkaloids.</title>
        <authorList>
            <person name="Wang B."/>
            <person name="Shu S."/>
            <person name="Song C."/>
            <person name="Liu Y."/>
        </authorList>
    </citation>
    <scope>NUCLEOTIDE SEQUENCE [LARGE SCALE GENOMIC DNA]</scope>
    <source>
        <strain evidence="14">HL-2020</strain>
        <tissue evidence="14">Leaf</tissue>
    </source>
</reference>
<evidence type="ECO:0000256" key="7">
    <source>
        <dbReference type="ARBA" id="ARBA00022833"/>
    </source>
</evidence>
<dbReference type="InterPro" id="IPR014001">
    <property type="entry name" value="Helicase_ATP-bd"/>
</dbReference>
<keyword evidence="15" id="KW-1185">Reference proteome</keyword>
<dbReference type="GO" id="GO:0005634">
    <property type="term" value="C:nucleus"/>
    <property type="evidence" value="ECO:0007669"/>
    <property type="project" value="TreeGrafter"/>
</dbReference>
<dbReference type="PROSITE" id="PS51192">
    <property type="entry name" value="HELICASE_ATP_BIND_1"/>
    <property type="match status" value="1"/>
</dbReference>
<keyword evidence="6" id="KW-0347">Helicase</keyword>
<name>A0A835IVI4_9MAGN</name>
<evidence type="ECO:0000256" key="9">
    <source>
        <dbReference type="PROSITE-ProRule" id="PRU00175"/>
    </source>
</evidence>
<dbReference type="Gene3D" id="3.40.50.10810">
    <property type="entry name" value="Tandem AAA-ATPase domain"/>
    <property type="match status" value="2"/>
</dbReference>
<dbReference type="Pfam" id="PF00097">
    <property type="entry name" value="zf-C3HC4"/>
    <property type="match status" value="1"/>
</dbReference>
<dbReference type="SMART" id="SM00487">
    <property type="entry name" value="DEXDc"/>
    <property type="match status" value="1"/>
</dbReference>
<evidence type="ECO:0000313" key="15">
    <source>
        <dbReference type="Proteomes" id="UP000631114"/>
    </source>
</evidence>
<evidence type="ECO:0000313" key="14">
    <source>
        <dbReference type="EMBL" id="KAF9623988.1"/>
    </source>
</evidence>
<dbReference type="InterPro" id="IPR050628">
    <property type="entry name" value="SNF2_RAD54_helicase_TF"/>
</dbReference>
<dbReference type="InterPro" id="IPR001650">
    <property type="entry name" value="Helicase_C-like"/>
</dbReference>
<dbReference type="InterPro" id="IPR049730">
    <property type="entry name" value="SNF2/RAD54-like_C"/>
</dbReference>
<evidence type="ECO:0000259" key="11">
    <source>
        <dbReference type="PROSITE" id="PS50089"/>
    </source>
</evidence>
<evidence type="ECO:0000259" key="12">
    <source>
        <dbReference type="PROSITE" id="PS51192"/>
    </source>
</evidence>
<keyword evidence="8" id="KW-0067">ATP-binding</keyword>
<dbReference type="InterPro" id="IPR018957">
    <property type="entry name" value="Znf_C3HC4_RING-type"/>
</dbReference>
<dbReference type="GO" id="GO:0004386">
    <property type="term" value="F:helicase activity"/>
    <property type="evidence" value="ECO:0007669"/>
    <property type="project" value="UniProtKB-KW"/>
</dbReference>
<dbReference type="GO" id="GO:0008094">
    <property type="term" value="F:ATP-dependent activity, acting on DNA"/>
    <property type="evidence" value="ECO:0007669"/>
    <property type="project" value="TreeGrafter"/>
</dbReference>
<evidence type="ECO:0008006" key="16">
    <source>
        <dbReference type="Google" id="ProtNLM"/>
    </source>
</evidence>
<dbReference type="GO" id="GO:0016787">
    <property type="term" value="F:hydrolase activity"/>
    <property type="evidence" value="ECO:0007669"/>
    <property type="project" value="UniProtKB-KW"/>
</dbReference>
<feature type="domain" description="Helicase ATP-binding" evidence="12">
    <location>
        <begin position="505"/>
        <end position="669"/>
    </location>
</feature>
<dbReference type="GO" id="GO:0008270">
    <property type="term" value="F:zinc ion binding"/>
    <property type="evidence" value="ECO:0007669"/>
    <property type="project" value="UniProtKB-KW"/>
</dbReference>
<dbReference type="Gene3D" id="3.40.50.300">
    <property type="entry name" value="P-loop containing nucleotide triphosphate hydrolases"/>
    <property type="match status" value="1"/>
</dbReference>
<dbReference type="SMART" id="SM00490">
    <property type="entry name" value="HELICc"/>
    <property type="match status" value="1"/>
</dbReference>
<keyword evidence="4 9" id="KW-0863">Zinc-finger</keyword>
<evidence type="ECO:0000256" key="4">
    <source>
        <dbReference type="ARBA" id="ARBA00022771"/>
    </source>
</evidence>
<dbReference type="SMART" id="SM00184">
    <property type="entry name" value="RING"/>
    <property type="match status" value="1"/>
</dbReference>
<dbReference type="InterPro" id="IPR027417">
    <property type="entry name" value="P-loop_NTPase"/>
</dbReference>
<keyword evidence="3" id="KW-0547">Nucleotide-binding</keyword>
<feature type="domain" description="Helicase C-terminal" evidence="13">
    <location>
        <begin position="954"/>
        <end position="1117"/>
    </location>
</feature>
<dbReference type="CDD" id="cd18793">
    <property type="entry name" value="SF2_C_SNF"/>
    <property type="match status" value="1"/>
</dbReference>
<dbReference type="PROSITE" id="PS00518">
    <property type="entry name" value="ZF_RING_1"/>
    <property type="match status" value="1"/>
</dbReference>
<feature type="region of interest" description="Disordered" evidence="10">
    <location>
        <begin position="543"/>
        <end position="596"/>
    </location>
</feature>
<dbReference type="Pfam" id="PF00271">
    <property type="entry name" value="Helicase_C"/>
    <property type="match status" value="1"/>
</dbReference>
<keyword evidence="7" id="KW-0862">Zinc</keyword>
<dbReference type="PANTHER" id="PTHR45626:SF24">
    <property type="entry name" value="HELICASE-LIKE TRANSCRIPTION FACTOR CHR28-RELATED"/>
    <property type="match status" value="1"/>
</dbReference>
<dbReference type="Proteomes" id="UP000631114">
    <property type="component" value="Unassembled WGS sequence"/>
</dbReference>
<dbReference type="FunFam" id="3.40.50.10810:FF:000068">
    <property type="entry name" value="SNF2 domain-containing protein / helicase domain-containing protein / zinc finger protein-like protein"/>
    <property type="match status" value="1"/>
</dbReference>